<dbReference type="AlphaFoldDB" id="A0A2T1GKN3"/>
<gene>
    <name evidence="1" type="ORF">C7B77_04990</name>
</gene>
<dbReference type="RefSeq" id="WP_106300910.1">
    <property type="nucleotide sequence ID" value="NZ_PVWO01000037.1"/>
</dbReference>
<evidence type="ECO:0000313" key="1">
    <source>
        <dbReference type="EMBL" id="PSB58397.1"/>
    </source>
</evidence>
<evidence type="ECO:0000313" key="2">
    <source>
        <dbReference type="Proteomes" id="UP000238937"/>
    </source>
</evidence>
<dbReference type="OrthoDB" id="425592at2"/>
<protein>
    <submittedName>
        <fullName evidence="1">Uncharacterized protein</fullName>
    </submittedName>
</protein>
<accession>A0A2T1GKN3</accession>
<comment type="caution">
    <text evidence="1">The sequence shown here is derived from an EMBL/GenBank/DDBJ whole genome shotgun (WGS) entry which is preliminary data.</text>
</comment>
<name>A0A2T1GKN3_9CYAN</name>
<proteinExistence type="predicted"/>
<organism evidence="1 2">
    <name type="scientific">Chamaesiphon polymorphus CCALA 037</name>
    <dbReference type="NCBI Taxonomy" id="2107692"/>
    <lineage>
        <taxon>Bacteria</taxon>
        <taxon>Bacillati</taxon>
        <taxon>Cyanobacteriota</taxon>
        <taxon>Cyanophyceae</taxon>
        <taxon>Gomontiellales</taxon>
        <taxon>Chamaesiphonaceae</taxon>
        <taxon>Chamaesiphon</taxon>
    </lineage>
</organism>
<dbReference type="EMBL" id="PVWO01000037">
    <property type="protein sequence ID" value="PSB58397.1"/>
    <property type="molecule type" value="Genomic_DNA"/>
</dbReference>
<reference evidence="1 2" key="1">
    <citation type="submission" date="2018-03" db="EMBL/GenBank/DDBJ databases">
        <title>The ancient ancestry and fast evolution of plastids.</title>
        <authorList>
            <person name="Moore K.R."/>
            <person name="Magnabosco C."/>
            <person name="Momper L."/>
            <person name="Gold D.A."/>
            <person name="Bosak T."/>
            <person name="Fournier G.P."/>
        </authorList>
    </citation>
    <scope>NUCLEOTIDE SEQUENCE [LARGE SCALE GENOMIC DNA]</scope>
    <source>
        <strain evidence="1 2">CCALA 037</strain>
    </source>
</reference>
<keyword evidence="2" id="KW-1185">Reference proteome</keyword>
<dbReference type="Proteomes" id="UP000238937">
    <property type="component" value="Unassembled WGS sequence"/>
</dbReference>
<sequence>MKLELYTELSKLFYLGYRFIKADNTDTPNWVTIGKHPLNSGGFIKYYGSLLFLLGVSFGAQTRYAMLDIDIDSPYHPANNRQAFQKLLDALNRVGLVYPVFVRSSNSGGLHVYFFFPRPLKTFNVATLMHVTLINAGFVPKPGHLELFPNPKAHTDTPGEYSNYRAHRLPVQPACGSCMVDAWGDPIMNLESLTHEGQVLMFLREAEKSAQAHSAYIEQIEAKLDWTYTLYTQKIDKYQHPQSGLSEVAQEWKENLELSMMVGWTGYHQTNIILPLFVAYGIVFMGLDDKQKLFDWIHTNVLTTRGYKEYCRHQHEIDKRIWAWVDGTLDSEYYVKYCGFPPRKGISVHKLIKHLQQKGRKPNEHNQKLADRTFEQLQGVVKVIGTLPCLIVERIAVIQAKYQELFGAKISNNTLYKKNYLPLWNDKNTIVTLVSSLTSMESIEHSLDNTFTASNLEAETSLITAITPFDIEVSHTISTYEVFSLSSNTEQIIFSEVQDINLTTDELLNLEPHLLVEFSPDLIQSESRSEILRFESQRPLSDSDLEVLSNSDPEPSCLEASSDISIAYTQAAAKNSPNNINETYRSTVEIAREIRACHLQPDDRLLLELLHHPSIESIEQLLELGSRLLDAKSWTDVEDLAGGLSPAWKQDLWSTFTNRERAIVNALKAQSEVELVAVALPDDNAEVTKTAEKVPRKSFGLEDVVRAVTGLVGRIKRIYKYSNEPYAIEDDLGKIHRFSEEDLFPT</sequence>